<dbReference type="InterPro" id="IPR036508">
    <property type="entry name" value="Chitin-bd_dom_sf"/>
</dbReference>
<dbReference type="InterPro" id="IPR002557">
    <property type="entry name" value="Chitin-bd_dom"/>
</dbReference>
<feature type="domain" description="Chitin-binding type-2" evidence="1">
    <location>
        <begin position="465"/>
        <end position="521"/>
    </location>
</feature>
<accession>A0AAN7PMW9</accession>
<dbReference type="GO" id="GO:0008061">
    <property type="term" value="F:chitin binding"/>
    <property type="evidence" value="ECO:0007669"/>
    <property type="project" value="InterPro"/>
</dbReference>
<dbReference type="Proteomes" id="UP001353858">
    <property type="component" value="Unassembled WGS sequence"/>
</dbReference>
<sequence length="582" mass="65912">MDPVSLYEYGHPLTMEGLQGPATYVEVPAKLLENTALVEEAYCASQNLLEIGPQMSERTNVSLPNTSQSAHKSTNTHSGNLYEHYISDNTNAIKSQLQITELRSLLSKWNVEAIVDELIGMENSSCPESKKQYPGDCRLFYKCVPLSTSAHAYVWVPSRCSAGLVFHPTIKECINSKETSYCQDNENNDTLELYYRDVQYLQDNNFDTVDDTLELDELDYVSPTSESNSYTISEIDNSNNNVLNEFDQDHVPLSIVNNIPINKIDSQMSILKNIINDYKTIAYNQPFHTTVKLTPIEYAAVQPNLFDNLIPTQNSVSYSSTNSLKLKPNSLPTKLNKVTTQLVMQTPIPKKQSTKLNLDDFHVLKEATEDTSISFNPNIYNNANPQDIATLLFQKYLSNNNFMINGEYVRKGSIIIPLTTTRKPLVSTTHSYNLINQVSKQDHVTSQENSISFFTYSNGTNGFYGKSCLNGIRLPNPKDCTRYFLCNSSTISLRSYTCPPYTAFNKLKRMCDADEYQTCINRYTENSKIKTTESYDKVQCDTYMCGGLQNFNNSEMIAVDFKCQKDLIFCVKKQRCLQIGLC</sequence>
<name>A0AAN7PMW9_9COLE</name>
<dbReference type="GO" id="GO:0005576">
    <property type="term" value="C:extracellular region"/>
    <property type="evidence" value="ECO:0007669"/>
    <property type="project" value="InterPro"/>
</dbReference>
<gene>
    <name evidence="2" type="ORF">RN001_016153</name>
</gene>
<evidence type="ECO:0000259" key="1">
    <source>
        <dbReference type="PROSITE" id="PS50940"/>
    </source>
</evidence>
<dbReference type="SUPFAM" id="SSF57625">
    <property type="entry name" value="Invertebrate chitin-binding proteins"/>
    <property type="match status" value="2"/>
</dbReference>
<dbReference type="AlphaFoldDB" id="A0AAN7PMW9"/>
<organism evidence="2 3">
    <name type="scientific">Aquatica leii</name>
    <dbReference type="NCBI Taxonomy" id="1421715"/>
    <lineage>
        <taxon>Eukaryota</taxon>
        <taxon>Metazoa</taxon>
        <taxon>Ecdysozoa</taxon>
        <taxon>Arthropoda</taxon>
        <taxon>Hexapoda</taxon>
        <taxon>Insecta</taxon>
        <taxon>Pterygota</taxon>
        <taxon>Neoptera</taxon>
        <taxon>Endopterygota</taxon>
        <taxon>Coleoptera</taxon>
        <taxon>Polyphaga</taxon>
        <taxon>Elateriformia</taxon>
        <taxon>Elateroidea</taxon>
        <taxon>Lampyridae</taxon>
        <taxon>Luciolinae</taxon>
        <taxon>Aquatica</taxon>
    </lineage>
</organism>
<reference evidence="3" key="1">
    <citation type="submission" date="2023-01" db="EMBL/GenBank/DDBJ databases">
        <title>Key to firefly adult light organ development and bioluminescence: homeobox transcription factors regulate luciferase expression and transportation to peroxisome.</title>
        <authorList>
            <person name="Fu X."/>
        </authorList>
    </citation>
    <scope>NUCLEOTIDE SEQUENCE [LARGE SCALE GENOMIC DNA]</scope>
</reference>
<protein>
    <recommendedName>
        <fullName evidence="1">Chitin-binding type-2 domain-containing protein</fullName>
    </recommendedName>
</protein>
<dbReference type="Pfam" id="PF01607">
    <property type="entry name" value="CBM_14"/>
    <property type="match status" value="1"/>
</dbReference>
<comment type="caution">
    <text evidence="2">The sequence shown here is derived from an EMBL/GenBank/DDBJ whole genome shotgun (WGS) entry which is preliminary data.</text>
</comment>
<proteinExistence type="predicted"/>
<evidence type="ECO:0000313" key="3">
    <source>
        <dbReference type="Proteomes" id="UP001353858"/>
    </source>
</evidence>
<dbReference type="Gene3D" id="2.170.140.10">
    <property type="entry name" value="Chitin binding domain"/>
    <property type="match status" value="2"/>
</dbReference>
<dbReference type="PROSITE" id="PS50940">
    <property type="entry name" value="CHIT_BIND_II"/>
    <property type="match status" value="2"/>
</dbReference>
<evidence type="ECO:0000313" key="2">
    <source>
        <dbReference type="EMBL" id="KAK4872029.1"/>
    </source>
</evidence>
<feature type="domain" description="Chitin-binding type-2" evidence="1">
    <location>
        <begin position="123"/>
        <end position="184"/>
    </location>
</feature>
<dbReference type="EMBL" id="JARPUR010000008">
    <property type="protein sequence ID" value="KAK4872029.1"/>
    <property type="molecule type" value="Genomic_DNA"/>
</dbReference>
<keyword evidence="3" id="KW-1185">Reference proteome</keyword>
<dbReference type="SMART" id="SM00494">
    <property type="entry name" value="ChtBD2"/>
    <property type="match status" value="2"/>
</dbReference>